<dbReference type="AlphaFoldDB" id="A0A8S4S4R3"/>
<gene>
    <name evidence="1" type="primary">jg2300</name>
    <name evidence="1" type="ORF">PAEG_LOCUS22244</name>
</gene>
<accession>A0A8S4S4R3</accession>
<dbReference type="Proteomes" id="UP000838756">
    <property type="component" value="Unassembled WGS sequence"/>
</dbReference>
<dbReference type="EMBL" id="CAKXAJ010026029">
    <property type="protein sequence ID" value="CAH2251640.1"/>
    <property type="molecule type" value="Genomic_DNA"/>
</dbReference>
<comment type="caution">
    <text evidence="1">The sequence shown here is derived from an EMBL/GenBank/DDBJ whole genome shotgun (WGS) entry which is preliminary data.</text>
</comment>
<evidence type="ECO:0000313" key="2">
    <source>
        <dbReference type="Proteomes" id="UP000838756"/>
    </source>
</evidence>
<organism evidence="1 2">
    <name type="scientific">Pararge aegeria aegeria</name>
    <dbReference type="NCBI Taxonomy" id="348720"/>
    <lineage>
        <taxon>Eukaryota</taxon>
        <taxon>Metazoa</taxon>
        <taxon>Ecdysozoa</taxon>
        <taxon>Arthropoda</taxon>
        <taxon>Hexapoda</taxon>
        <taxon>Insecta</taxon>
        <taxon>Pterygota</taxon>
        <taxon>Neoptera</taxon>
        <taxon>Endopterygota</taxon>
        <taxon>Lepidoptera</taxon>
        <taxon>Glossata</taxon>
        <taxon>Ditrysia</taxon>
        <taxon>Papilionoidea</taxon>
        <taxon>Nymphalidae</taxon>
        <taxon>Satyrinae</taxon>
        <taxon>Satyrini</taxon>
        <taxon>Parargina</taxon>
        <taxon>Pararge</taxon>
    </lineage>
</organism>
<name>A0A8S4S4R3_9NEOP</name>
<sequence length="75" mass="8589">MRTWVIGNEKDDELAKTDAFEKQIGPEPVCRIPKSLAQLTLQTYFNNHTIIHWRQLPGMNHSLSANKTIQKKGSI</sequence>
<proteinExistence type="predicted"/>
<keyword evidence="2" id="KW-1185">Reference proteome</keyword>
<protein>
    <submittedName>
        <fullName evidence="1">Jg2300 protein</fullName>
    </submittedName>
</protein>
<dbReference type="OrthoDB" id="5419617at2759"/>
<evidence type="ECO:0000313" key="1">
    <source>
        <dbReference type="EMBL" id="CAH2251640.1"/>
    </source>
</evidence>
<reference evidence="1" key="1">
    <citation type="submission" date="2022-03" db="EMBL/GenBank/DDBJ databases">
        <authorList>
            <person name="Lindestad O."/>
        </authorList>
    </citation>
    <scope>NUCLEOTIDE SEQUENCE</scope>
</reference>